<dbReference type="OrthoDB" id="5501263at2"/>
<evidence type="ECO:0000313" key="2">
    <source>
        <dbReference type="Proteomes" id="UP000249799"/>
    </source>
</evidence>
<dbReference type="AlphaFoldDB" id="A0A2Z4FGU9"/>
<reference evidence="1 2" key="1">
    <citation type="submission" date="2018-06" db="EMBL/GenBank/DDBJ databases">
        <title>Lujinxingia sediminis gen. nov. sp. nov., a new facultative anaerobic member of the class Deltaproteobacteria, and proposal of Lujinxingaceae fam. nov.</title>
        <authorList>
            <person name="Guo L.-Y."/>
            <person name="Li C.-M."/>
            <person name="Wang S."/>
            <person name="Du Z.-J."/>
        </authorList>
    </citation>
    <scope>NUCLEOTIDE SEQUENCE [LARGE SCALE GENOMIC DNA]</scope>
    <source>
        <strain evidence="1 2">FA350</strain>
    </source>
</reference>
<dbReference type="EMBL" id="CP030032">
    <property type="protein sequence ID" value="AWV88183.1"/>
    <property type="molecule type" value="Genomic_DNA"/>
</dbReference>
<gene>
    <name evidence="1" type="ORF">DN745_02055</name>
</gene>
<dbReference type="PANTHER" id="PTHR42999:SF1">
    <property type="entry name" value="PENTAPEPTIDE REPEAT-CONTAINING PROTEIN"/>
    <property type="match status" value="1"/>
</dbReference>
<dbReference type="RefSeq" id="WP_111331705.1">
    <property type="nucleotide sequence ID" value="NZ_CP030032.1"/>
</dbReference>
<dbReference type="SUPFAM" id="SSF141571">
    <property type="entry name" value="Pentapeptide repeat-like"/>
    <property type="match status" value="1"/>
</dbReference>
<dbReference type="Pfam" id="PF13599">
    <property type="entry name" value="Pentapeptide_4"/>
    <property type="match status" value="2"/>
</dbReference>
<accession>A0A2Z4FGU9</accession>
<proteinExistence type="predicted"/>
<dbReference type="InterPro" id="IPR052949">
    <property type="entry name" value="PA_immunity-related"/>
</dbReference>
<sequence>MDLPVFEGEVYERQDFSNGQSIGGEPYFRGEFYTCTFRDCDFNAADLSGVSFSDCTFEGCNLSVAKLDGTRLQDVYFKNCKLVGVDFSICGDFAFSVKFEQSNLHLASFWSKVMKRTQFIDCELIETNFTESDLSRSTFKDCDLSQAIFASTNLERADFRSARNFAIDPASNRVKKAKFSSTELAGLLYQFDLEIE</sequence>
<dbReference type="KEGG" id="bsed:DN745_02055"/>
<evidence type="ECO:0000313" key="1">
    <source>
        <dbReference type="EMBL" id="AWV88183.1"/>
    </source>
</evidence>
<keyword evidence="2" id="KW-1185">Reference proteome</keyword>
<organism evidence="1 2">
    <name type="scientific">Bradymonas sediminis</name>
    <dbReference type="NCBI Taxonomy" id="1548548"/>
    <lineage>
        <taxon>Bacteria</taxon>
        <taxon>Deltaproteobacteria</taxon>
        <taxon>Bradymonadales</taxon>
        <taxon>Bradymonadaceae</taxon>
        <taxon>Bradymonas</taxon>
    </lineage>
</organism>
<dbReference type="InterPro" id="IPR001646">
    <property type="entry name" value="5peptide_repeat"/>
</dbReference>
<protein>
    <submittedName>
        <fullName evidence="1">Pentapeptide repeat-containing protein</fullName>
    </submittedName>
</protein>
<dbReference type="PANTHER" id="PTHR42999">
    <property type="entry name" value="ANTIBIOTIC RESISTANCE PROTEIN MCBG"/>
    <property type="match status" value="1"/>
</dbReference>
<dbReference type="Gene3D" id="2.160.20.80">
    <property type="entry name" value="E3 ubiquitin-protein ligase SopA"/>
    <property type="match status" value="1"/>
</dbReference>
<dbReference type="Proteomes" id="UP000249799">
    <property type="component" value="Chromosome"/>
</dbReference>
<name>A0A2Z4FGU9_9DELT</name>